<feature type="binding site" evidence="7">
    <location>
        <position position="84"/>
    </location>
    <ligand>
        <name>Zn(2+)</name>
        <dbReference type="ChEBI" id="CHEBI:29105"/>
        <label>1</label>
    </ligand>
</feature>
<evidence type="ECO:0000256" key="3">
    <source>
        <dbReference type="ARBA" id="ARBA00011738"/>
    </source>
</evidence>
<feature type="binding site" evidence="8">
    <location>
        <position position="278"/>
    </location>
    <ligand>
        <name>allantoate</name>
        <dbReference type="ChEBI" id="CHEBI:17536"/>
    </ligand>
</feature>
<feature type="binding site" evidence="7">
    <location>
        <position position="194"/>
    </location>
    <ligand>
        <name>Zn(2+)</name>
        <dbReference type="ChEBI" id="CHEBI:29105"/>
        <label>1</label>
    </ligand>
</feature>
<dbReference type="EMBL" id="AP014946">
    <property type="protein sequence ID" value="BAT59142.1"/>
    <property type="molecule type" value="Genomic_DNA"/>
</dbReference>
<feature type="domain" description="Peptidase M20 dimerisation" evidence="9">
    <location>
        <begin position="220"/>
        <end position="313"/>
    </location>
</feature>
<dbReference type="InterPro" id="IPR011650">
    <property type="entry name" value="Peptidase_M20_dimer"/>
</dbReference>
<dbReference type="PANTHER" id="PTHR32494:SF19">
    <property type="entry name" value="ALLANTOATE DEIMINASE-RELATED"/>
    <property type="match status" value="1"/>
</dbReference>
<evidence type="ECO:0000256" key="1">
    <source>
        <dbReference type="ARBA" id="ARBA00001936"/>
    </source>
</evidence>
<dbReference type="SUPFAM" id="SSF53187">
    <property type="entry name" value="Zn-dependent exopeptidases"/>
    <property type="match status" value="1"/>
</dbReference>
<reference evidence="10 11" key="1">
    <citation type="submission" date="2015-08" db="EMBL/GenBank/DDBJ databases">
        <title>Investigation of the bacterial diversity of lava forest soil.</title>
        <authorList>
            <person name="Lee J.S."/>
        </authorList>
    </citation>
    <scope>NUCLEOTIDE SEQUENCE [LARGE SCALE GENOMIC DNA]</scope>
    <source>
        <strain evidence="10 11">GJW-30</strain>
    </source>
</reference>
<dbReference type="GO" id="GO:0050538">
    <property type="term" value="F:N-carbamoyl-L-amino-acid hydrolase activity"/>
    <property type="evidence" value="ECO:0007669"/>
    <property type="project" value="UniProtKB-EC"/>
</dbReference>
<feature type="binding site" evidence="8">
    <location>
        <position position="219"/>
    </location>
    <ligand>
        <name>allantoate</name>
        <dbReference type="ChEBI" id="CHEBI:17536"/>
    </ligand>
</feature>
<evidence type="ECO:0000256" key="5">
    <source>
        <dbReference type="ARBA" id="ARBA00022801"/>
    </source>
</evidence>
<protein>
    <submittedName>
        <fullName evidence="10">N-carbamoyl-L-amino acid hydrolase</fullName>
        <ecNumber evidence="10">3.5.1.87</ecNumber>
    </submittedName>
</protein>
<feature type="binding site" evidence="7">
    <location>
        <position position="386"/>
    </location>
    <ligand>
        <name>Zn(2+)</name>
        <dbReference type="ChEBI" id="CHEBI:29105"/>
        <label>2</label>
    </ligand>
</feature>
<evidence type="ECO:0000313" key="11">
    <source>
        <dbReference type="Proteomes" id="UP000236884"/>
    </source>
</evidence>
<comment type="subunit">
    <text evidence="3">Homodimer.</text>
</comment>
<dbReference type="OrthoDB" id="9808195at2"/>
<dbReference type="InterPro" id="IPR036264">
    <property type="entry name" value="Bact_exopeptidase_dim_dom"/>
</dbReference>
<gene>
    <name evidence="10" type="primary">amaB_1</name>
    <name evidence="10" type="ORF">GJW-30_1_01672</name>
</gene>
<dbReference type="Proteomes" id="UP000236884">
    <property type="component" value="Chromosome"/>
</dbReference>
<comment type="similarity">
    <text evidence="2">Belongs to the peptidase M20 family.</text>
</comment>
<dbReference type="AlphaFoldDB" id="A0A0S3PT67"/>
<dbReference type="CDD" id="cd03884">
    <property type="entry name" value="M20_bAS"/>
    <property type="match status" value="1"/>
</dbReference>
<evidence type="ECO:0000256" key="4">
    <source>
        <dbReference type="ARBA" id="ARBA00022723"/>
    </source>
</evidence>
<dbReference type="InterPro" id="IPR002933">
    <property type="entry name" value="Peptidase_M20"/>
</dbReference>
<proteinExistence type="inferred from homology"/>
<dbReference type="Gene3D" id="3.40.630.10">
    <property type="entry name" value="Zn peptidases"/>
    <property type="match status" value="1"/>
</dbReference>
<evidence type="ECO:0000256" key="6">
    <source>
        <dbReference type="ARBA" id="ARBA00023211"/>
    </source>
</evidence>
<sequence>MSLPARGVFGERILALADEIARHSEAGDNLTCTYLTPAHHAAASLLLHWMRQAGLKAEIDATANVVGRLPSVMPGAKTLIIGSHYDTVRNAGKYDGRLGILTGLVVLEHLIRVGAELPFNVELIAFSEEEGVRFATPFIGSHAIVGKFDTAILERTDRAGLHLFEVMMEAGLDLKKIPSLARDPASLLGYLEVHIEQGPVLLREDLPVGIVSAIAGARRQVLTVTGQTGHAGTVPMLGRHDAAAAAAEIVLFVEQRCSRGDTLVGTVGQLNVPQGAINTIPGRCELSLDIRAGDNATRDSAIDDITAECAAIAARRGVTIESREVMNSAAAPCAPRLQLVFADAVKRAGYRAHTLLSGAGHDAMVFNGVCDIGMLFVRCGNGGISHSPLETVAASDADAGARVLLDALMHVG</sequence>
<dbReference type="NCBIfam" id="NF006775">
    <property type="entry name" value="PRK09290.2-5"/>
    <property type="match status" value="1"/>
</dbReference>
<name>A0A0S3PT67_9BRAD</name>
<keyword evidence="5 10" id="KW-0378">Hydrolase</keyword>
<accession>A0A0S3PT67</accession>
<keyword evidence="4 7" id="KW-0479">Metal-binding</keyword>
<evidence type="ECO:0000256" key="7">
    <source>
        <dbReference type="PIRSR" id="PIRSR001235-1"/>
    </source>
</evidence>
<organism evidence="10 11">
    <name type="scientific">Variibacter gotjawalensis</name>
    <dbReference type="NCBI Taxonomy" id="1333996"/>
    <lineage>
        <taxon>Bacteria</taxon>
        <taxon>Pseudomonadati</taxon>
        <taxon>Pseudomonadota</taxon>
        <taxon>Alphaproteobacteria</taxon>
        <taxon>Hyphomicrobiales</taxon>
        <taxon>Nitrobacteraceae</taxon>
        <taxon>Variibacter</taxon>
    </lineage>
</organism>
<feature type="binding site" evidence="7">
    <location>
        <position position="130"/>
    </location>
    <ligand>
        <name>Zn(2+)</name>
        <dbReference type="ChEBI" id="CHEBI:29105"/>
        <label>2</label>
    </ligand>
</feature>
<dbReference type="InterPro" id="IPR010158">
    <property type="entry name" value="Amidase_Cbmase"/>
</dbReference>
<dbReference type="RefSeq" id="WP_096354124.1">
    <property type="nucleotide sequence ID" value="NZ_AP014946.1"/>
</dbReference>
<dbReference type="SUPFAM" id="SSF55031">
    <property type="entry name" value="Bacterial exopeptidase dimerisation domain"/>
    <property type="match status" value="1"/>
</dbReference>
<comment type="cofactor">
    <cofactor evidence="1">
        <name>Mn(2+)</name>
        <dbReference type="ChEBI" id="CHEBI:29035"/>
    </cofactor>
</comment>
<feature type="binding site" evidence="7">
    <location>
        <position position="95"/>
    </location>
    <ligand>
        <name>Zn(2+)</name>
        <dbReference type="ChEBI" id="CHEBI:29105"/>
        <label>1</label>
    </ligand>
</feature>
<evidence type="ECO:0000256" key="8">
    <source>
        <dbReference type="PIRSR" id="PIRSR001235-2"/>
    </source>
</evidence>
<dbReference type="Pfam" id="PF07687">
    <property type="entry name" value="M20_dimer"/>
    <property type="match status" value="1"/>
</dbReference>
<dbReference type="KEGG" id="vgo:GJW-30_1_01672"/>
<evidence type="ECO:0000259" key="9">
    <source>
        <dbReference type="Pfam" id="PF07687"/>
    </source>
</evidence>
<evidence type="ECO:0000313" key="10">
    <source>
        <dbReference type="EMBL" id="BAT59142.1"/>
    </source>
</evidence>
<feature type="binding site" evidence="8">
    <location>
        <position position="291"/>
    </location>
    <ligand>
        <name>allantoate</name>
        <dbReference type="ChEBI" id="CHEBI:17536"/>
    </ligand>
</feature>
<dbReference type="Pfam" id="PF01546">
    <property type="entry name" value="Peptidase_M20"/>
    <property type="match status" value="1"/>
</dbReference>
<dbReference type="NCBIfam" id="TIGR01879">
    <property type="entry name" value="hydantase"/>
    <property type="match status" value="1"/>
</dbReference>
<keyword evidence="11" id="KW-1185">Reference proteome</keyword>
<keyword evidence="7" id="KW-0862">Zinc</keyword>
<feature type="binding site" evidence="7">
    <location>
        <position position="95"/>
    </location>
    <ligand>
        <name>Zn(2+)</name>
        <dbReference type="ChEBI" id="CHEBI:29105"/>
        <label>2</label>
    </ligand>
</feature>
<dbReference type="PANTHER" id="PTHR32494">
    <property type="entry name" value="ALLANTOATE DEIMINASE-RELATED"/>
    <property type="match status" value="1"/>
</dbReference>
<evidence type="ECO:0000256" key="2">
    <source>
        <dbReference type="ARBA" id="ARBA00006153"/>
    </source>
</evidence>
<dbReference type="GO" id="GO:0046872">
    <property type="term" value="F:metal ion binding"/>
    <property type="evidence" value="ECO:0007669"/>
    <property type="project" value="UniProtKB-KW"/>
</dbReference>
<dbReference type="EC" id="3.5.1.87" evidence="10"/>
<keyword evidence="6" id="KW-0464">Manganese</keyword>
<dbReference type="Gene3D" id="3.30.70.360">
    <property type="match status" value="1"/>
</dbReference>
<dbReference type="GO" id="GO:0016813">
    <property type="term" value="F:hydrolase activity, acting on carbon-nitrogen (but not peptide) bonds, in linear amidines"/>
    <property type="evidence" value="ECO:0007669"/>
    <property type="project" value="InterPro"/>
</dbReference>
<dbReference type="PIRSF" id="PIRSF001235">
    <property type="entry name" value="Amidase_carbamoylase"/>
    <property type="match status" value="1"/>
</dbReference>
<comment type="cofactor">
    <cofactor evidence="7">
        <name>Zn(2+)</name>
        <dbReference type="ChEBI" id="CHEBI:29105"/>
    </cofactor>
    <text evidence="7">Binds 2 Zn(2+) ions per subunit.</text>
</comment>